<proteinExistence type="predicted"/>
<evidence type="ECO:0000256" key="2">
    <source>
        <dbReference type="ARBA" id="ARBA00022692"/>
    </source>
</evidence>
<feature type="transmembrane region" description="Helical" evidence="5">
    <location>
        <begin position="9"/>
        <end position="24"/>
    </location>
</feature>
<feature type="transmembrane region" description="Helical" evidence="5">
    <location>
        <begin position="150"/>
        <end position="168"/>
    </location>
</feature>
<evidence type="ECO:0000256" key="3">
    <source>
        <dbReference type="ARBA" id="ARBA00022989"/>
    </source>
</evidence>
<feature type="transmembrane region" description="Helical" evidence="5">
    <location>
        <begin position="85"/>
        <end position="105"/>
    </location>
</feature>
<feature type="transmembrane region" description="Helical" evidence="5">
    <location>
        <begin position="175"/>
        <end position="192"/>
    </location>
</feature>
<dbReference type="Pfam" id="PF04932">
    <property type="entry name" value="Wzy_C"/>
    <property type="match status" value="1"/>
</dbReference>
<keyword evidence="7" id="KW-0436">Ligase</keyword>
<evidence type="ECO:0000256" key="5">
    <source>
        <dbReference type="SAM" id="Phobius"/>
    </source>
</evidence>
<gene>
    <name evidence="7" type="ORF">SAMN02745782_02556</name>
</gene>
<keyword evidence="2 5" id="KW-0812">Transmembrane</keyword>
<keyword evidence="8" id="KW-1185">Reference proteome</keyword>
<feature type="transmembrane region" description="Helical" evidence="5">
    <location>
        <begin position="62"/>
        <end position="79"/>
    </location>
</feature>
<evidence type="ECO:0000313" key="8">
    <source>
        <dbReference type="Proteomes" id="UP000190834"/>
    </source>
</evidence>
<comment type="subcellular location">
    <subcellularLocation>
        <location evidence="1">Membrane</location>
        <topology evidence="1">Multi-pass membrane protein</topology>
    </subcellularLocation>
</comment>
<feature type="domain" description="O-antigen ligase-related" evidence="6">
    <location>
        <begin position="181"/>
        <end position="322"/>
    </location>
</feature>
<protein>
    <submittedName>
        <fullName evidence="7">O-antigen ligase like membrane protein</fullName>
    </submittedName>
</protein>
<feature type="transmembrane region" description="Helical" evidence="5">
    <location>
        <begin position="117"/>
        <end position="138"/>
    </location>
</feature>
<sequence>MNINHSDRLLYSILFSIALFFLYFSGDGVFIGSVPVIVVLYATVGFLLFLTRLDCSIYRGNILPLSLLICPILVTSIWIDYKPDYFMWVINGIIGYIFLVQFQAFHESERLNQKLMATLFLAFFLIFFVGIHFLSTTADGRAKFIFGPNILYRVQAITSLALLLLFDFRSKLLKLSLVFIVSALYLACLIGIGSRGGVIVFLIMAVVFAHYYYGRLSIKNTFTKLVFVFSLIAVFVYFSPESIKEYHPAIDRLTSFDIEDGESLKLRFSPMQDLFSDAILMEYPLGMMYEDFFTAYGQEGFKYPHNFVLELIFFFGFIGLALSVFIIHRFSVAFFTVPQRKFDFTAYIAYSGMIILLASMFSGDLNDNFPLLSIALFLAHMKVPISDNKQENRMNMPMFKGRETA</sequence>
<dbReference type="InterPro" id="IPR051533">
    <property type="entry name" value="WaaL-like"/>
</dbReference>
<dbReference type="GO" id="GO:0016874">
    <property type="term" value="F:ligase activity"/>
    <property type="evidence" value="ECO:0007669"/>
    <property type="project" value="UniProtKB-KW"/>
</dbReference>
<evidence type="ECO:0000259" key="6">
    <source>
        <dbReference type="Pfam" id="PF04932"/>
    </source>
</evidence>
<dbReference type="EMBL" id="FUXB01000013">
    <property type="protein sequence ID" value="SKA13895.1"/>
    <property type="molecule type" value="Genomic_DNA"/>
</dbReference>
<evidence type="ECO:0000256" key="4">
    <source>
        <dbReference type="ARBA" id="ARBA00023136"/>
    </source>
</evidence>
<reference evidence="8" key="1">
    <citation type="submission" date="2017-02" db="EMBL/GenBank/DDBJ databases">
        <authorList>
            <person name="Varghese N."/>
            <person name="Submissions S."/>
        </authorList>
    </citation>
    <scope>NUCLEOTIDE SEQUENCE [LARGE SCALE GENOMIC DNA]</scope>
    <source>
        <strain evidence="8">DSM 19608</strain>
    </source>
</reference>
<organism evidence="7 8">
    <name type="scientific">Vibrio cincinnatiensis DSM 19608</name>
    <dbReference type="NCBI Taxonomy" id="1123491"/>
    <lineage>
        <taxon>Bacteria</taxon>
        <taxon>Pseudomonadati</taxon>
        <taxon>Pseudomonadota</taxon>
        <taxon>Gammaproteobacteria</taxon>
        <taxon>Vibrionales</taxon>
        <taxon>Vibrionaceae</taxon>
        <taxon>Vibrio</taxon>
    </lineage>
</organism>
<feature type="transmembrane region" description="Helical" evidence="5">
    <location>
        <begin position="30"/>
        <end position="50"/>
    </location>
</feature>
<accession>A0A1T4RD68</accession>
<dbReference type="GO" id="GO:0016020">
    <property type="term" value="C:membrane"/>
    <property type="evidence" value="ECO:0007669"/>
    <property type="project" value="UniProtKB-SubCell"/>
</dbReference>
<evidence type="ECO:0000256" key="1">
    <source>
        <dbReference type="ARBA" id="ARBA00004141"/>
    </source>
</evidence>
<feature type="transmembrane region" description="Helical" evidence="5">
    <location>
        <begin position="344"/>
        <end position="363"/>
    </location>
</feature>
<name>A0A1T4RD68_VIBCI</name>
<feature type="transmembrane region" description="Helical" evidence="5">
    <location>
        <begin position="198"/>
        <end position="214"/>
    </location>
</feature>
<keyword evidence="4 5" id="KW-0472">Membrane</keyword>
<keyword evidence="3 5" id="KW-1133">Transmembrane helix</keyword>
<feature type="transmembrane region" description="Helical" evidence="5">
    <location>
        <begin position="311"/>
        <end position="332"/>
    </location>
</feature>
<dbReference type="GeneID" id="70584742"/>
<dbReference type="Proteomes" id="UP000190834">
    <property type="component" value="Unassembled WGS sequence"/>
</dbReference>
<evidence type="ECO:0000313" key="7">
    <source>
        <dbReference type="EMBL" id="SKA13895.1"/>
    </source>
</evidence>
<dbReference type="InterPro" id="IPR007016">
    <property type="entry name" value="O-antigen_ligase-rel_domated"/>
</dbReference>
<dbReference type="PANTHER" id="PTHR37422">
    <property type="entry name" value="TEICHURONIC ACID BIOSYNTHESIS PROTEIN TUAE"/>
    <property type="match status" value="1"/>
</dbReference>
<feature type="transmembrane region" description="Helical" evidence="5">
    <location>
        <begin position="221"/>
        <end position="238"/>
    </location>
</feature>
<dbReference type="RefSeq" id="WP_078926929.1">
    <property type="nucleotide sequence ID" value="NZ_FUXB01000013.1"/>
</dbReference>
<dbReference type="STRING" id="1123491.SAMN02745782_02556"/>
<dbReference type="OrthoDB" id="635527at2"/>
<dbReference type="PANTHER" id="PTHR37422:SF13">
    <property type="entry name" value="LIPOPOLYSACCHARIDE BIOSYNTHESIS PROTEIN PA4999-RELATED"/>
    <property type="match status" value="1"/>
</dbReference>
<dbReference type="AlphaFoldDB" id="A0A1T4RD68"/>